<evidence type="ECO:0000259" key="5">
    <source>
        <dbReference type="Pfam" id="PF00155"/>
    </source>
</evidence>
<comment type="similarity">
    <text evidence="4">Belongs to the class-II pyridoxal-phosphate-dependent aminotransferase family.</text>
</comment>
<evidence type="ECO:0000256" key="1">
    <source>
        <dbReference type="ARBA" id="ARBA00001933"/>
    </source>
</evidence>
<keyword evidence="7" id="KW-1185">Reference proteome</keyword>
<evidence type="ECO:0000256" key="2">
    <source>
        <dbReference type="ARBA" id="ARBA00022679"/>
    </source>
</evidence>
<dbReference type="CDD" id="cd06454">
    <property type="entry name" value="KBL_like"/>
    <property type="match status" value="1"/>
</dbReference>
<dbReference type="Proteomes" id="UP001212123">
    <property type="component" value="Unassembled WGS sequence"/>
</dbReference>
<dbReference type="InterPro" id="IPR001917">
    <property type="entry name" value="Aminotrans_II_pyridoxalP_BS"/>
</dbReference>
<dbReference type="PANTHER" id="PTHR13693:SF3">
    <property type="entry name" value="LD36009P"/>
    <property type="match status" value="1"/>
</dbReference>
<dbReference type="PROSITE" id="PS00599">
    <property type="entry name" value="AA_TRANSFER_CLASS_2"/>
    <property type="match status" value="1"/>
</dbReference>
<reference evidence="6 7" key="1">
    <citation type="submission" date="2023-01" db="EMBL/GenBank/DDBJ databases">
        <title>Genomes from the Australian National Cyanobacteria Reference Collection.</title>
        <authorList>
            <person name="Willis A."/>
            <person name="Lee E.M.F."/>
        </authorList>
    </citation>
    <scope>NUCLEOTIDE SEQUENCE [LARGE SCALE GENOMIC DNA]</scope>
    <source>
        <strain evidence="6 7">CS-537/01</strain>
    </source>
</reference>
<feature type="domain" description="Aminotransferase class I/classII large" evidence="5">
    <location>
        <begin position="88"/>
        <end position="431"/>
    </location>
</feature>
<evidence type="ECO:0000256" key="3">
    <source>
        <dbReference type="ARBA" id="ARBA00022898"/>
    </source>
</evidence>
<dbReference type="InterPro" id="IPR015421">
    <property type="entry name" value="PyrdxlP-dep_Trfase_major"/>
</dbReference>
<dbReference type="RefSeq" id="WP_028082360.1">
    <property type="nucleotide sequence ID" value="NZ_JAQMTU010000037.1"/>
</dbReference>
<dbReference type="InterPro" id="IPR015422">
    <property type="entry name" value="PyrdxlP-dep_Trfase_small"/>
</dbReference>
<keyword evidence="6" id="KW-0032">Aminotransferase</keyword>
<sequence>MDTNNFNQLSIEEKRALLAQFMQKKSQEEAITNIPPENYQFDCFPEYQQMKRRHENFHENFAANGIVNPYFTVHQGINNNKTVIEGRELINYSSYNYLNLSGSSSVNQAAKEAIDLYGTSVSASRILSGERPIHLELEKEIANFLGVDNSIVFLSGHATNVTTIGHLLGAEDLILSDALIHNCAVQGSILSGARRLYFPHNDWHTLDNILEKQQRQNYRRVLIIIEGIYSQDGDIPDLPKFIEVKKRHKALLMIDEAHSIGVIGKHGAGIGEYFGVDRTDVDLWMGTLSKAFASCGGYIAGSNALVEYLKYTAPGFIYSVGMSSANTAAALASLRVLRAEPERVTQLHRQAKRFLELAQNFGLNTGASKNTPVIPVIVGDSFTCMLLSQFLLERGISVHPTIYPAVAEDAARLRFFLSCSHTDEQIDYTVKIVAEELAKIQGNTTISNLSQIENN</sequence>
<accession>A0ABT5A2I6</accession>
<dbReference type="InterPro" id="IPR015424">
    <property type="entry name" value="PyrdxlP-dep_Trfase"/>
</dbReference>
<evidence type="ECO:0000313" key="7">
    <source>
        <dbReference type="Proteomes" id="UP001212123"/>
    </source>
</evidence>
<dbReference type="PANTHER" id="PTHR13693">
    <property type="entry name" value="CLASS II AMINOTRANSFERASE/8-AMINO-7-OXONONANOATE SYNTHASE"/>
    <property type="match status" value="1"/>
</dbReference>
<keyword evidence="2" id="KW-0808">Transferase</keyword>
<dbReference type="GO" id="GO:0008483">
    <property type="term" value="F:transaminase activity"/>
    <property type="evidence" value="ECO:0007669"/>
    <property type="project" value="UniProtKB-KW"/>
</dbReference>
<comment type="caution">
    <text evidence="6">The sequence shown here is derived from an EMBL/GenBank/DDBJ whole genome shotgun (WGS) entry which is preliminary data.</text>
</comment>
<dbReference type="Pfam" id="PF00155">
    <property type="entry name" value="Aminotran_1_2"/>
    <property type="match status" value="1"/>
</dbReference>
<protein>
    <submittedName>
        <fullName evidence="6">Aminotransferase class I/II-fold pyridoxal phosphate-dependent enzyme</fullName>
    </submittedName>
</protein>
<gene>
    <name evidence="6" type="ORF">PN492_06190</name>
</gene>
<comment type="cofactor">
    <cofactor evidence="1 4">
        <name>pyridoxal 5'-phosphate</name>
        <dbReference type="ChEBI" id="CHEBI:597326"/>
    </cofactor>
</comment>
<evidence type="ECO:0000313" key="6">
    <source>
        <dbReference type="EMBL" id="MDB9486138.1"/>
    </source>
</evidence>
<keyword evidence="3 4" id="KW-0663">Pyridoxal phosphate</keyword>
<evidence type="ECO:0000256" key="4">
    <source>
        <dbReference type="RuleBase" id="RU003693"/>
    </source>
</evidence>
<organism evidence="6 7">
    <name type="scientific">Dolichospermum circinale CS-537/01</name>
    <dbReference type="NCBI Taxonomy" id="3021739"/>
    <lineage>
        <taxon>Bacteria</taxon>
        <taxon>Bacillati</taxon>
        <taxon>Cyanobacteriota</taxon>
        <taxon>Cyanophyceae</taxon>
        <taxon>Nostocales</taxon>
        <taxon>Aphanizomenonaceae</taxon>
        <taxon>Dolichospermum</taxon>
        <taxon>Dolichospermum circinale</taxon>
    </lineage>
</organism>
<dbReference type="InterPro" id="IPR050087">
    <property type="entry name" value="AON_synthase_class-II"/>
</dbReference>
<proteinExistence type="inferred from homology"/>
<dbReference type="Gene3D" id="3.90.1150.10">
    <property type="entry name" value="Aspartate Aminotransferase, domain 1"/>
    <property type="match status" value="1"/>
</dbReference>
<dbReference type="InterPro" id="IPR004839">
    <property type="entry name" value="Aminotransferase_I/II_large"/>
</dbReference>
<name>A0ABT5A2I6_9CYAN</name>
<dbReference type="EMBL" id="JAQMTU010000037">
    <property type="protein sequence ID" value="MDB9486138.1"/>
    <property type="molecule type" value="Genomic_DNA"/>
</dbReference>
<dbReference type="SUPFAM" id="SSF53383">
    <property type="entry name" value="PLP-dependent transferases"/>
    <property type="match status" value="1"/>
</dbReference>
<dbReference type="Gene3D" id="3.40.640.10">
    <property type="entry name" value="Type I PLP-dependent aspartate aminotransferase-like (Major domain)"/>
    <property type="match status" value="1"/>
</dbReference>